<accession>A0ABV2CSX6</accession>
<dbReference type="PANTHER" id="PTHR30373:SF8">
    <property type="entry name" value="BLL7265 PROTEIN"/>
    <property type="match status" value="1"/>
</dbReference>
<evidence type="ECO:0000313" key="2">
    <source>
        <dbReference type="EMBL" id="MET1491016.1"/>
    </source>
</evidence>
<dbReference type="Proteomes" id="UP001548590">
    <property type="component" value="Unassembled WGS sequence"/>
</dbReference>
<dbReference type="InterPro" id="IPR007621">
    <property type="entry name" value="TPM_dom"/>
</dbReference>
<dbReference type="PANTHER" id="PTHR30373">
    <property type="entry name" value="UPF0603 PROTEIN YGCG"/>
    <property type="match status" value="1"/>
</dbReference>
<name>A0ABV2CSX6_9RHOO</name>
<dbReference type="EMBL" id="JBEWLZ010000008">
    <property type="protein sequence ID" value="MET1491016.1"/>
    <property type="molecule type" value="Genomic_DNA"/>
</dbReference>
<organism evidence="2 3">
    <name type="scientific">Uliginosibacterium paludis</name>
    <dbReference type="NCBI Taxonomy" id="1615952"/>
    <lineage>
        <taxon>Bacteria</taxon>
        <taxon>Pseudomonadati</taxon>
        <taxon>Pseudomonadota</taxon>
        <taxon>Betaproteobacteria</taxon>
        <taxon>Rhodocyclales</taxon>
        <taxon>Zoogloeaceae</taxon>
        <taxon>Uliginosibacterium</taxon>
    </lineage>
</organism>
<dbReference type="Pfam" id="PF04536">
    <property type="entry name" value="TPM_phosphatase"/>
    <property type="match status" value="1"/>
</dbReference>
<reference evidence="2 3" key="1">
    <citation type="submission" date="2024-07" db="EMBL/GenBank/DDBJ databases">
        <title>Uliginosibacterium paludis KCTC:42655.</title>
        <authorList>
            <person name="Kim M.K."/>
        </authorList>
    </citation>
    <scope>NUCLEOTIDE SEQUENCE [LARGE SCALE GENOMIC DNA]</scope>
    <source>
        <strain evidence="2 3">KCTC 42655</strain>
    </source>
</reference>
<proteinExistence type="predicted"/>
<sequence>MGGIATLWQHLWQGEREARKAFPAEALERIEAAVSESERLHRGELRVVIQGGLGLAALRGVPDSRSLALTHFAMQGVWDTEAHSGVLLYVLMAERRLEIIADRGIHRRVAQQVWDAIVQDAVQRFAAGEPLEGVLRAVSALSALLQTHFPAGGQNPDELPNRPVRL</sequence>
<comment type="caution">
    <text evidence="2">The sequence shown here is derived from an EMBL/GenBank/DDBJ whole genome shotgun (WGS) entry which is preliminary data.</text>
</comment>
<dbReference type="Gene3D" id="3.10.310.50">
    <property type="match status" value="1"/>
</dbReference>
<dbReference type="RefSeq" id="WP_345930065.1">
    <property type="nucleotide sequence ID" value="NZ_JBDIVF010000014.1"/>
</dbReference>
<keyword evidence="3" id="KW-1185">Reference proteome</keyword>
<gene>
    <name evidence="2" type="ORF">ABVT11_14350</name>
</gene>
<evidence type="ECO:0000259" key="1">
    <source>
        <dbReference type="Pfam" id="PF04536"/>
    </source>
</evidence>
<feature type="domain" description="TPM" evidence="1">
    <location>
        <begin position="22"/>
        <end position="143"/>
    </location>
</feature>
<protein>
    <submittedName>
        <fullName evidence="2">TPM domain-containing protein</fullName>
    </submittedName>
</protein>
<evidence type="ECO:0000313" key="3">
    <source>
        <dbReference type="Proteomes" id="UP001548590"/>
    </source>
</evidence>